<dbReference type="OrthoDB" id="60033at2759"/>
<dbReference type="OMA" id="NYMAASH"/>
<dbReference type="PANTHER" id="PTHR45627:SF12">
    <property type="entry name" value="ADENYLATE CYCLASE TYPE 2"/>
    <property type="match status" value="1"/>
</dbReference>
<dbReference type="GO" id="GO:0004016">
    <property type="term" value="F:adenylate cyclase activity"/>
    <property type="evidence" value="ECO:0007669"/>
    <property type="project" value="UniProtKB-EC"/>
</dbReference>
<evidence type="ECO:0000256" key="4">
    <source>
        <dbReference type="ARBA" id="ARBA00022692"/>
    </source>
</evidence>
<evidence type="ECO:0000256" key="5">
    <source>
        <dbReference type="ARBA" id="ARBA00022723"/>
    </source>
</evidence>
<keyword evidence="6" id="KW-0547">Nucleotide-binding</keyword>
<dbReference type="GO" id="GO:0007189">
    <property type="term" value="P:adenylate cyclase-activating G protein-coupled receptor signaling pathway"/>
    <property type="evidence" value="ECO:0007669"/>
    <property type="project" value="TreeGrafter"/>
</dbReference>
<keyword evidence="4 13" id="KW-0812">Transmembrane</keyword>
<dbReference type="InParanoid" id="G0QW66"/>
<evidence type="ECO:0000256" key="6">
    <source>
        <dbReference type="ARBA" id="ARBA00022741"/>
    </source>
</evidence>
<dbReference type="GO" id="GO:0009190">
    <property type="term" value="P:cyclic nucleotide biosynthetic process"/>
    <property type="evidence" value="ECO:0007669"/>
    <property type="project" value="InterPro"/>
</dbReference>
<dbReference type="CDD" id="cd07302">
    <property type="entry name" value="CHD"/>
    <property type="match status" value="1"/>
</dbReference>
<gene>
    <name evidence="15" type="ORF">IMG5_129650</name>
</gene>
<name>G0QW66_ICHMU</name>
<feature type="transmembrane region" description="Helical" evidence="13">
    <location>
        <begin position="427"/>
        <end position="450"/>
    </location>
</feature>
<dbReference type="EMBL" id="GL983981">
    <property type="protein sequence ID" value="EGR30547.1"/>
    <property type="molecule type" value="Genomic_DNA"/>
</dbReference>
<feature type="transmembrane region" description="Helical" evidence="13">
    <location>
        <begin position="1365"/>
        <end position="1382"/>
    </location>
</feature>
<keyword evidence="10 13" id="KW-0472">Membrane</keyword>
<dbReference type="RefSeq" id="XP_004032134.1">
    <property type="nucleotide sequence ID" value="XM_004032086.1"/>
</dbReference>
<evidence type="ECO:0000256" key="7">
    <source>
        <dbReference type="ARBA" id="ARBA00022840"/>
    </source>
</evidence>
<reference evidence="15 16" key="1">
    <citation type="submission" date="2011-07" db="EMBL/GenBank/DDBJ databases">
        <authorList>
            <person name="Coyne R."/>
            <person name="Brami D."/>
            <person name="Johnson J."/>
            <person name="Hostetler J."/>
            <person name="Hannick L."/>
            <person name="Clark T."/>
            <person name="Cassidy-Hanley D."/>
            <person name="Inman J."/>
        </authorList>
    </citation>
    <scope>NUCLEOTIDE SEQUENCE [LARGE SCALE GENOMIC DNA]</scope>
    <source>
        <strain evidence="15 16">G5</strain>
    </source>
</reference>
<dbReference type="Gene3D" id="3.30.70.1230">
    <property type="entry name" value="Nucleotide cyclase"/>
    <property type="match status" value="1"/>
</dbReference>
<evidence type="ECO:0000256" key="8">
    <source>
        <dbReference type="ARBA" id="ARBA00022842"/>
    </source>
</evidence>
<feature type="transmembrane region" description="Helical" evidence="13">
    <location>
        <begin position="397"/>
        <end position="415"/>
    </location>
</feature>
<keyword evidence="12" id="KW-0175">Coiled coil</keyword>
<dbReference type="InterPro" id="IPR029787">
    <property type="entry name" value="Nucleotide_cyclase"/>
</dbReference>
<evidence type="ECO:0000256" key="13">
    <source>
        <dbReference type="SAM" id="Phobius"/>
    </source>
</evidence>
<comment type="catalytic activity">
    <reaction evidence="1">
        <text>ATP = 3',5'-cyclic AMP + diphosphate</text>
        <dbReference type="Rhea" id="RHEA:15389"/>
        <dbReference type="ChEBI" id="CHEBI:30616"/>
        <dbReference type="ChEBI" id="CHEBI:33019"/>
        <dbReference type="ChEBI" id="CHEBI:58165"/>
        <dbReference type="EC" id="4.6.1.1"/>
    </reaction>
</comment>
<keyword evidence="11 15" id="KW-0456">Lyase</keyword>
<keyword evidence="16" id="KW-1185">Reference proteome</keyword>
<dbReference type="PROSITE" id="PS50125">
    <property type="entry name" value="GUANYLATE_CYCLASE_2"/>
    <property type="match status" value="1"/>
</dbReference>
<evidence type="ECO:0000256" key="12">
    <source>
        <dbReference type="SAM" id="Coils"/>
    </source>
</evidence>
<evidence type="ECO:0000313" key="15">
    <source>
        <dbReference type="EMBL" id="EGR30547.1"/>
    </source>
</evidence>
<feature type="transmembrane region" description="Helical" evidence="13">
    <location>
        <begin position="641"/>
        <end position="663"/>
    </location>
</feature>
<sequence>MCLLLENLRKNKIKTWMLTGQQYTKALPTAYQCELLQVDKKLENIFFDSTDYDDLKLLIKRNLEKLQIQFIGLLLYQLLLQHFFFLGVENNKYSAFSTIKNHEYQRRKSRIINLDNDLESQIQFQIIIKGDTLDLILKDPIYLRSHFLFLSHFCKFLVAYEISSSTKQLLINLLQIQNTNNKFLSISNDISLSNQVDFSIMVQNQYNQCFGDVSIRNFKDIYKLIFIHSRRQADFISILINLQIYRQFFLYLYSFLNIQYNCLEGYSFLQPVEIFIYNFFINFFSMIPIFNYYFNPKVPNDIVIDENNILFNIQKQYLTSKQFWIKTQIFTYFKIFSVSLIQSLVLFLVSSFVFQVQSIQGKNIGYQTIGILTYLQQLFIIQCQIAKFIPSNSLINIIYQIFLFFIYSFIYIFVLEKNNNIKAFGEIIEFFSVFYTNLVFFSFLILNVFIFDIFDFVIYLIPITLNISIVKIRKIFEWYQNKYSILNRLKLFDQIRKNQKNNYHLSLVNIIRQYFKGNSEIDELIQQSNFQIKKNIIFNQKVVNINLDNVSSEMNAISLTFINKDLENKYIRVSIQNWLYFGRFISIFQFLTIDFFFLLIFLLGQFQLQIDNYLVYYNIIKYLFILFNYKDINSNFNNINFYLSFINLFLMRVIYFILILKVIELYESFINFANFVYILYFMLQIRVDIQIFIYFSLAIYNCINFTYTLLNDNNYIQINIQYKVYYIINTISFVFLNMIFISIYKYRHSQFDRLQYLSENKIQLEMKKFSDVLSILLPKFIREQISSEQSCSIKIENQIAIIFCDIYNFDEIIAKQNVEVVKLLDNLFRAFDILCTHNNIQKIETVGKTYMACAGIQQSNHQQVSEGRYDETNAVRCAINFGFQILEYTNALTFGDEGQKIIFKIGIHFGQVIAGVIGYHKPQFSLIGDTVNTSSRICITSEPGVLTLSEDAQQQVQFNKDLSFIQKNVEAKGKGFLITFQVFQKKAYPIKKKEKSLFYCQNRIKEQNDSQSILYNILDIKEQKIIKNNKPEQFLFNNNSNKQQKTIILNNQKNEEISKKLNKNKFKIFKTNYSHKIIQKTNPFNHIQESVNILNNQKDTLANVLNYIKDDQSITYIDKILENKNTLNQMNQKQNKNYLIKNNKQMPITLKNIVVNDNIISIHETNNADSFNSMTSKFFIFQFEDIKRGIIVEQTKNQDEDNYISSEQLKQLYKDSQNNQQNEQKNIDQYNLDFKNCFFFKTTKQKQDLVNEFFINQIYNFQANTQIQLWIWYVFMIFKIISCLFVSKQLSFEYFIIQIIIRFIFQMIYTIFVLKYKYILQKYPLLKIKVIIYCLYLLQYIIFIYETSGMQLKGGKSFSSSLQSAEALFFIFNIYIIQFLSFY</sequence>
<accession>G0QW66</accession>
<dbReference type="SUPFAM" id="SSF55073">
    <property type="entry name" value="Nucleotide cyclase"/>
    <property type="match status" value="1"/>
</dbReference>
<feature type="transmembrane region" description="Helical" evidence="13">
    <location>
        <begin position="331"/>
        <end position="354"/>
    </location>
</feature>
<feature type="domain" description="Guanylate cyclase" evidence="14">
    <location>
        <begin position="800"/>
        <end position="938"/>
    </location>
</feature>
<keyword evidence="7" id="KW-0067">ATP-binding</keyword>
<dbReference type="GO" id="GO:0016787">
    <property type="term" value="F:hydrolase activity"/>
    <property type="evidence" value="ECO:0007669"/>
    <property type="project" value="UniProtKB-KW"/>
</dbReference>
<dbReference type="SMART" id="SM00044">
    <property type="entry name" value="CYCc"/>
    <property type="match status" value="1"/>
</dbReference>
<dbReference type="Gene3D" id="3.40.50.1000">
    <property type="entry name" value="HAD superfamily/HAD-like"/>
    <property type="match status" value="1"/>
</dbReference>
<protein>
    <recommendedName>
        <fullName evidence="3">adenylate cyclase</fullName>
        <ecNumber evidence="3">4.6.1.1</ecNumber>
    </recommendedName>
</protein>
<keyword evidence="5" id="KW-0479">Metal-binding</keyword>
<dbReference type="GO" id="GO:0046872">
    <property type="term" value="F:metal ion binding"/>
    <property type="evidence" value="ECO:0007669"/>
    <property type="project" value="UniProtKB-KW"/>
</dbReference>
<evidence type="ECO:0000256" key="9">
    <source>
        <dbReference type="ARBA" id="ARBA00022989"/>
    </source>
</evidence>
<dbReference type="InterPro" id="IPR023214">
    <property type="entry name" value="HAD_sf"/>
</dbReference>
<feature type="coiled-coil region" evidence="12">
    <location>
        <begin position="1206"/>
        <end position="1233"/>
    </location>
</feature>
<dbReference type="GO" id="GO:0005524">
    <property type="term" value="F:ATP binding"/>
    <property type="evidence" value="ECO:0007669"/>
    <property type="project" value="UniProtKB-KW"/>
</dbReference>
<dbReference type="InterPro" id="IPR001054">
    <property type="entry name" value="A/G_cyclase"/>
</dbReference>
<evidence type="ECO:0000259" key="14">
    <source>
        <dbReference type="PROSITE" id="PS50125"/>
    </source>
</evidence>
<feature type="transmembrane region" description="Helical" evidence="13">
    <location>
        <begin position="233"/>
        <end position="254"/>
    </location>
</feature>
<feature type="non-terminal residue" evidence="15">
    <location>
        <position position="1"/>
    </location>
</feature>
<keyword evidence="15" id="KW-0560">Oxidoreductase</keyword>
<dbReference type="PANTHER" id="PTHR45627">
    <property type="entry name" value="ADENYLATE CYCLASE TYPE 1"/>
    <property type="match status" value="1"/>
</dbReference>
<keyword evidence="9 13" id="KW-1133">Transmembrane helix</keyword>
<evidence type="ECO:0000256" key="2">
    <source>
        <dbReference type="ARBA" id="ARBA00004141"/>
    </source>
</evidence>
<dbReference type="GeneID" id="14906659"/>
<evidence type="ECO:0000313" key="16">
    <source>
        <dbReference type="Proteomes" id="UP000008983"/>
    </source>
</evidence>
<evidence type="ECO:0000256" key="11">
    <source>
        <dbReference type="ARBA" id="ARBA00023239"/>
    </source>
</evidence>
<feature type="transmembrane region" description="Helical" evidence="13">
    <location>
        <begin position="722"/>
        <end position="744"/>
    </location>
</feature>
<keyword evidence="15" id="KW-0378">Hydrolase</keyword>
<dbReference type="GO" id="GO:0016853">
    <property type="term" value="F:isomerase activity"/>
    <property type="evidence" value="ECO:0007669"/>
    <property type="project" value="UniProtKB-KW"/>
</dbReference>
<dbReference type="Pfam" id="PF00211">
    <property type="entry name" value="Guanylate_cyc"/>
    <property type="match status" value="1"/>
</dbReference>
<dbReference type="eggNOG" id="KOG0206">
    <property type="taxonomic scope" value="Eukaryota"/>
</dbReference>
<feature type="transmembrane region" description="Helical" evidence="13">
    <location>
        <begin position="578"/>
        <end position="601"/>
    </location>
</feature>
<dbReference type="eggNOG" id="KOG1023">
    <property type="taxonomic scope" value="Eukaryota"/>
</dbReference>
<evidence type="ECO:0000256" key="1">
    <source>
        <dbReference type="ARBA" id="ARBA00001593"/>
    </source>
</evidence>
<feature type="transmembrane region" description="Helical" evidence="13">
    <location>
        <begin position="1326"/>
        <end position="1345"/>
    </location>
</feature>
<dbReference type="GO" id="GO:0016491">
    <property type="term" value="F:oxidoreductase activity"/>
    <property type="evidence" value="ECO:0007669"/>
    <property type="project" value="UniProtKB-KW"/>
</dbReference>
<evidence type="ECO:0000256" key="3">
    <source>
        <dbReference type="ARBA" id="ARBA00012201"/>
    </source>
</evidence>
<organism evidence="15 16">
    <name type="scientific">Ichthyophthirius multifiliis</name>
    <name type="common">White spot disease agent</name>
    <name type="synonym">Ich</name>
    <dbReference type="NCBI Taxonomy" id="5932"/>
    <lineage>
        <taxon>Eukaryota</taxon>
        <taxon>Sar</taxon>
        <taxon>Alveolata</taxon>
        <taxon>Ciliophora</taxon>
        <taxon>Intramacronucleata</taxon>
        <taxon>Oligohymenophorea</taxon>
        <taxon>Hymenostomatida</taxon>
        <taxon>Ophryoglenina</taxon>
        <taxon>Ichthyophthirius</taxon>
    </lineage>
</organism>
<feature type="transmembrane region" description="Helical" evidence="13">
    <location>
        <begin position="692"/>
        <end position="710"/>
    </location>
</feature>
<proteinExistence type="predicted"/>
<comment type="subcellular location">
    <subcellularLocation>
        <location evidence="2">Membrane</location>
        <topology evidence="2">Multi-pass membrane protein</topology>
    </subcellularLocation>
</comment>
<feature type="transmembrane region" description="Helical" evidence="13">
    <location>
        <begin position="613"/>
        <end position="629"/>
    </location>
</feature>
<dbReference type="STRING" id="857967.G0QW66"/>
<dbReference type="Proteomes" id="UP000008983">
    <property type="component" value="Unassembled WGS sequence"/>
</dbReference>
<dbReference type="EC" id="4.6.1.1" evidence="3"/>
<keyword evidence="8" id="KW-0460">Magnesium</keyword>
<keyword evidence="15" id="KW-0413">Isomerase</keyword>
<feature type="transmembrane region" description="Helical" evidence="13">
    <location>
        <begin position="274"/>
        <end position="294"/>
    </location>
</feature>
<dbReference type="GO" id="GO:0005886">
    <property type="term" value="C:plasma membrane"/>
    <property type="evidence" value="ECO:0007669"/>
    <property type="project" value="TreeGrafter"/>
</dbReference>
<dbReference type="GO" id="GO:0035556">
    <property type="term" value="P:intracellular signal transduction"/>
    <property type="evidence" value="ECO:0007669"/>
    <property type="project" value="InterPro"/>
</dbReference>
<feature type="transmembrane region" description="Helical" evidence="13">
    <location>
        <begin position="1294"/>
        <end position="1314"/>
    </location>
</feature>
<evidence type="ECO:0000256" key="10">
    <source>
        <dbReference type="ARBA" id="ARBA00023136"/>
    </source>
</evidence>
<feature type="transmembrane region" description="Helical" evidence="13">
    <location>
        <begin position="66"/>
        <end position="88"/>
    </location>
</feature>